<dbReference type="Proteomes" id="UP001138681">
    <property type="component" value="Unassembled WGS sequence"/>
</dbReference>
<dbReference type="GO" id="GO:0032259">
    <property type="term" value="P:methylation"/>
    <property type="evidence" value="ECO:0007669"/>
    <property type="project" value="UniProtKB-KW"/>
</dbReference>
<accession>A0A9X1F2S7</accession>
<dbReference type="InterPro" id="IPR013216">
    <property type="entry name" value="Methyltransf_11"/>
</dbReference>
<keyword evidence="2" id="KW-0808">Transferase</keyword>
<dbReference type="AlphaFoldDB" id="A0A9X1F2S7"/>
<organism evidence="2 3">
    <name type="scientific">Erythrobacter crassostreae</name>
    <dbReference type="NCBI Taxonomy" id="2828328"/>
    <lineage>
        <taxon>Bacteria</taxon>
        <taxon>Pseudomonadati</taxon>
        <taxon>Pseudomonadota</taxon>
        <taxon>Alphaproteobacteria</taxon>
        <taxon>Sphingomonadales</taxon>
        <taxon>Erythrobacteraceae</taxon>
        <taxon>Erythrobacter/Porphyrobacter group</taxon>
        <taxon>Erythrobacter</taxon>
    </lineage>
</organism>
<comment type="caution">
    <text evidence="2">The sequence shown here is derived from an EMBL/GenBank/DDBJ whole genome shotgun (WGS) entry which is preliminary data.</text>
</comment>
<reference evidence="2" key="1">
    <citation type="submission" date="2021-04" db="EMBL/GenBank/DDBJ databases">
        <authorList>
            <person name="Pira H."/>
            <person name="Risdian C."/>
            <person name="Wink J."/>
        </authorList>
    </citation>
    <scope>NUCLEOTIDE SEQUENCE</scope>
    <source>
        <strain evidence="2">WH158</strain>
    </source>
</reference>
<keyword evidence="3" id="KW-1185">Reference proteome</keyword>
<dbReference type="Pfam" id="PF08241">
    <property type="entry name" value="Methyltransf_11"/>
    <property type="match status" value="1"/>
</dbReference>
<gene>
    <name evidence="2" type="ORF">KCG46_06610</name>
</gene>
<sequence>MSTLPTNAGQSQDAWGDFWALNARGNTSGEGGGCLPQRWAAIEQAQSGIWHELAECLPQGAKVLDLATGDGRVLAWMRSKRPDLALTGVDLSPTLPMPPTGTETRSGIAMEELPFAASVFDAVVSQFGFEYGDVPRVTAEIARVLAEGGKVGLIMHRGDGPILEHNRQRRDELLWPLKEKAVARKVKTALKKGPSAIDKAAEFAGKIAQKGAEKFGQQSPAWEIPEAIRRTCLMGRKSGVGSIVETIATIEGHAKNELGRIKSLSGACATADGRQTIVDHFAKKNLNLAETRSLKEENGREFADFVRFE</sequence>
<dbReference type="CDD" id="cd02440">
    <property type="entry name" value="AdoMet_MTases"/>
    <property type="match status" value="1"/>
</dbReference>
<protein>
    <submittedName>
        <fullName evidence="2">Class I SAM-dependent methyltransferase</fullName>
    </submittedName>
</protein>
<proteinExistence type="predicted"/>
<keyword evidence="2" id="KW-0489">Methyltransferase</keyword>
<dbReference type="GO" id="GO:0008757">
    <property type="term" value="F:S-adenosylmethionine-dependent methyltransferase activity"/>
    <property type="evidence" value="ECO:0007669"/>
    <property type="project" value="InterPro"/>
</dbReference>
<evidence type="ECO:0000313" key="2">
    <source>
        <dbReference type="EMBL" id="MBV7259242.1"/>
    </source>
</evidence>
<dbReference type="EMBL" id="JAGSPC010000001">
    <property type="protein sequence ID" value="MBV7259242.1"/>
    <property type="molecule type" value="Genomic_DNA"/>
</dbReference>
<name>A0A9X1F2S7_9SPHN</name>
<dbReference type="RefSeq" id="WP_218404486.1">
    <property type="nucleotide sequence ID" value="NZ_JAGSPC010000001.1"/>
</dbReference>
<feature type="domain" description="Methyltransferase type 11" evidence="1">
    <location>
        <begin position="64"/>
        <end position="151"/>
    </location>
</feature>
<evidence type="ECO:0000259" key="1">
    <source>
        <dbReference type="Pfam" id="PF08241"/>
    </source>
</evidence>
<evidence type="ECO:0000313" key="3">
    <source>
        <dbReference type="Proteomes" id="UP001138681"/>
    </source>
</evidence>